<organism evidence="3 4">
    <name type="scientific">Deinococcus arboris</name>
    <dbReference type="NCBI Taxonomy" id="2682977"/>
    <lineage>
        <taxon>Bacteria</taxon>
        <taxon>Thermotogati</taxon>
        <taxon>Deinococcota</taxon>
        <taxon>Deinococci</taxon>
        <taxon>Deinococcales</taxon>
        <taxon>Deinococcaceae</taxon>
        <taxon>Deinococcus</taxon>
    </lineage>
</organism>
<name>A0A7C9HZ60_9DEIO</name>
<dbReference type="SUPFAM" id="SSF52540">
    <property type="entry name" value="P-loop containing nucleoside triphosphate hydrolases"/>
    <property type="match status" value="1"/>
</dbReference>
<dbReference type="CDD" id="cd02042">
    <property type="entry name" value="ParAB_family"/>
    <property type="match status" value="1"/>
</dbReference>
<sequence>MPPKPAPGTTQVTSAELRSRFPELLEQLGQGTRVVVTHYRRPIGALVNLDDLQRLRRADVTEAHTGQGRPMQIIGTHNQSGGVGKTTCVAELGYDLSTRLNPRTGQRNRVLLVDTDPQASLTKRFGLHDDPASPAHLITSTLFMSVMDPQLPLPAPLPSPTVPELHLIPSNQHLIRLDALLYSDDALLPHLGQVLRRYDTYDYILIDTPPSRGMITRAALIASDHVIIPVNSSLKAMENFDSVSEIIGQSQRHNPALRVAMFLLTHFQKNTLHDQDVQRILHTQYAGIAPTSSPLPHRKALFNDAGLARLPVALYRPKDPVNADLRRITDELLAYIGEPVVA</sequence>
<dbReference type="InterPro" id="IPR050678">
    <property type="entry name" value="DNA_Partitioning_ATPase"/>
</dbReference>
<dbReference type="EMBL" id="WQLB01000015">
    <property type="protein sequence ID" value="MVN87508.1"/>
    <property type="molecule type" value="Genomic_DNA"/>
</dbReference>
<feature type="domain" description="AAA" evidence="2">
    <location>
        <begin position="71"/>
        <end position="257"/>
    </location>
</feature>
<accession>A0A7C9HZ60</accession>
<comment type="caution">
    <text evidence="3">The sequence shown here is derived from an EMBL/GenBank/DDBJ whole genome shotgun (WGS) entry which is preliminary data.</text>
</comment>
<evidence type="ECO:0000313" key="3">
    <source>
        <dbReference type="EMBL" id="MVN87508.1"/>
    </source>
</evidence>
<dbReference type="InterPro" id="IPR027417">
    <property type="entry name" value="P-loop_NTPase"/>
</dbReference>
<dbReference type="InterPro" id="IPR025669">
    <property type="entry name" value="AAA_dom"/>
</dbReference>
<dbReference type="SUPFAM" id="SSF143120">
    <property type="entry name" value="YefM-like"/>
    <property type="match status" value="1"/>
</dbReference>
<proteinExistence type="inferred from homology"/>
<dbReference type="PANTHER" id="PTHR13696">
    <property type="entry name" value="P-LOOP CONTAINING NUCLEOSIDE TRIPHOSPHATE HYDROLASE"/>
    <property type="match status" value="1"/>
</dbReference>
<dbReference type="AlphaFoldDB" id="A0A7C9HZ60"/>
<evidence type="ECO:0000256" key="1">
    <source>
        <dbReference type="ARBA" id="ARBA00009981"/>
    </source>
</evidence>
<reference evidence="3 4" key="1">
    <citation type="submission" date="2019-12" db="EMBL/GenBank/DDBJ databases">
        <title>Deinococcus sp. HMF7620 Genome sequencing and assembly.</title>
        <authorList>
            <person name="Kang H."/>
            <person name="Kim H."/>
            <person name="Joh K."/>
        </authorList>
    </citation>
    <scope>NUCLEOTIDE SEQUENCE [LARGE SCALE GENOMIC DNA]</scope>
    <source>
        <strain evidence="3 4">HMF7620</strain>
    </source>
</reference>
<dbReference type="Pfam" id="PF13614">
    <property type="entry name" value="AAA_31"/>
    <property type="match status" value="1"/>
</dbReference>
<protein>
    <submittedName>
        <fullName evidence="3">AAA family ATPase</fullName>
    </submittedName>
</protein>
<gene>
    <name evidence="3" type="ORF">GO986_12105</name>
</gene>
<dbReference type="Gene3D" id="3.40.50.300">
    <property type="entry name" value="P-loop containing nucleotide triphosphate hydrolases"/>
    <property type="match status" value="1"/>
</dbReference>
<comment type="similarity">
    <text evidence="1">Belongs to the phD/YefM antitoxin family.</text>
</comment>
<dbReference type="PANTHER" id="PTHR13696:SF52">
    <property type="entry name" value="PARA FAMILY PROTEIN CT_582"/>
    <property type="match status" value="1"/>
</dbReference>
<evidence type="ECO:0000259" key="2">
    <source>
        <dbReference type="Pfam" id="PF13614"/>
    </source>
</evidence>
<keyword evidence="4" id="KW-1185">Reference proteome</keyword>
<dbReference type="InterPro" id="IPR036165">
    <property type="entry name" value="YefM-like_sf"/>
</dbReference>
<evidence type="ECO:0000313" key="4">
    <source>
        <dbReference type="Proteomes" id="UP000483286"/>
    </source>
</evidence>
<dbReference type="Proteomes" id="UP000483286">
    <property type="component" value="Unassembled WGS sequence"/>
</dbReference>
<dbReference type="RefSeq" id="WP_157459563.1">
    <property type="nucleotide sequence ID" value="NZ_WQLB01000015.1"/>
</dbReference>